<evidence type="ECO:0000313" key="3">
    <source>
        <dbReference type="Proteomes" id="UP001430700"/>
    </source>
</evidence>
<dbReference type="EMBL" id="JAJJMN010000001">
    <property type="protein sequence ID" value="MCC9017923.1"/>
    <property type="molecule type" value="Genomic_DNA"/>
</dbReference>
<dbReference type="RefSeq" id="WP_229999352.1">
    <property type="nucleotide sequence ID" value="NZ_JAJJMN010000001.1"/>
</dbReference>
<feature type="transmembrane region" description="Helical" evidence="1">
    <location>
        <begin position="5"/>
        <end position="22"/>
    </location>
</feature>
<protein>
    <submittedName>
        <fullName evidence="2">Uncharacterized protein</fullName>
    </submittedName>
</protein>
<keyword evidence="1" id="KW-1133">Transmembrane helix</keyword>
<proteinExistence type="predicted"/>
<keyword evidence="3" id="KW-1185">Reference proteome</keyword>
<keyword evidence="1" id="KW-0472">Membrane</keyword>
<gene>
    <name evidence="2" type="ORF">LNQ34_09080</name>
</gene>
<dbReference type="Proteomes" id="UP001430700">
    <property type="component" value="Unassembled WGS sequence"/>
</dbReference>
<comment type="caution">
    <text evidence="2">The sequence shown here is derived from an EMBL/GenBank/DDBJ whole genome shotgun (WGS) entry which is preliminary data.</text>
</comment>
<keyword evidence="1" id="KW-0812">Transmembrane</keyword>
<reference evidence="2" key="1">
    <citation type="submission" date="2021-11" db="EMBL/GenBank/DDBJ databases">
        <title>Description of novel Flavobacterium species.</title>
        <authorList>
            <person name="Saticioglu I.B."/>
            <person name="Ay H."/>
            <person name="Altun S."/>
            <person name="Duman M."/>
        </authorList>
    </citation>
    <scope>NUCLEOTIDE SEQUENCE</scope>
    <source>
        <strain evidence="2">F-126</strain>
    </source>
</reference>
<sequence length="103" mass="12544">MKKKIFLVVVLSIVLFSVYYYWSNKYVNLYPVNLEHEEYIVNTNKIPNDFYKKMELVLNNYNEDYIVKNNTILIKNKKMNDLELIYNYTKKSNDSIWLSTIKR</sequence>
<evidence type="ECO:0000313" key="2">
    <source>
        <dbReference type="EMBL" id="MCC9017923.1"/>
    </source>
</evidence>
<accession>A0ABS8LZF2</accession>
<evidence type="ECO:0000256" key="1">
    <source>
        <dbReference type="SAM" id="Phobius"/>
    </source>
</evidence>
<name>A0ABS8LZF2_9FLAO</name>
<organism evidence="2 3">
    <name type="scientific">Flavobacterium lipolyticum</name>
    <dbReference type="NCBI Taxonomy" id="2893754"/>
    <lineage>
        <taxon>Bacteria</taxon>
        <taxon>Pseudomonadati</taxon>
        <taxon>Bacteroidota</taxon>
        <taxon>Flavobacteriia</taxon>
        <taxon>Flavobacteriales</taxon>
        <taxon>Flavobacteriaceae</taxon>
        <taxon>Flavobacterium</taxon>
    </lineage>
</organism>